<evidence type="ECO:0000313" key="1">
    <source>
        <dbReference type="EMBL" id="KAJ2683927.1"/>
    </source>
</evidence>
<dbReference type="PANTHER" id="PTHR21255:SF4">
    <property type="entry name" value="DYNEIN LIGHT CHAIN TCTEX-TYPE"/>
    <property type="match status" value="1"/>
</dbReference>
<proteinExistence type="predicted"/>
<dbReference type="Gene3D" id="3.30.1140.40">
    <property type="entry name" value="Tctex-1"/>
    <property type="match status" value="1"/>
</dbReference>
<dbReference type="GO" id="GO:0005868">
    <property type="term" value="C:cytoplasmic dynein complex"/>
    <property type="evidence" value="ECO:0007669"/>
    <property type="project" value="TreeGrafter"/>
</dbReference>
<accession>A0A9W8L2M8</accession>
<comment type="caution">
    <text evidence="1">The sequence shown here is derived from an EMBL/GenBank/DDBJ whole genome shotgun (WGS) entry which is preliminary data.</text>
</comment>
<keyword evidence="2" id="KW-1185">Reference proteome</keyword>
<dbReference type="Pfam" id="PF03645">
    <property type="entry name" value="Tctex-1"/>
    <property type="match status" value="1"/>
</dbReference>
<name>A0A9W8L2M8_9FUNG</name>
<dbReference type="AlphaFoldDB" id="A0A9W8L2M8"/>
<gene>
    <name evidence="1" type="ORF">IWW39_005221</name>
</gene>
<reference evidence="1" key="1">
    <citation type="submission" date="2022-07" db="EMBL/GenBank/DDBJ databases">
        <title>Phylogenomic reconstructions and comparative analyses of Kickxellomycotina fungi.</title>
        <authorList>
            <person name="Reynolds N.K."/>
            <person name="Stajich J.E."/>
            <person name="Barry K."/>
            <person name="Grigoriev I.V."/>
            <person name="Crous P."/>
            <person name="Smith M.E."/>
        </authorList>
    </citation>
    <scope>NUCLEOTIDE SEQUENCE</scope>
    <source>
        <strain evidence="1">CBS 109367</strain>
    </source>
</reference>
<protein>
    <submittedName>
        <fullName evidence="1">Uncharacterized protein</fullName>
    </submittedName>
</protein>
<dbReference type="PANTHER" id="PTHR21255">
    <property type="entry name" value="T-COMPLEX-ASSOCIATED-TESTIS-EXPRESSED 1/ DYNEIN LIGHT CHAIN"/>
    <property type="match status" value="1"/>
</dbReference>
<dbReference type="GO" id="GO:0045505">
    <property type="term" value="F:dynein intermediate chain binding"/>
    <property type="evidence" value="ECO:0007669"/>
    <property type="project" value="TreeGrafter"/>
</dbReference>
<sequence>MSMMSTEHYQSGETRMMPSPDEIKKYLKSAVEMAVTGGEEYLHSKVPELQKNINDYALKKVSAAIPPTYKVVVTCMIVQNTGSGIHTASTVRWQPDQDTTVSYVFHNDAMVVDVNAFLIST</sequence>
<dbReference type="CDD" id="cd21455">
    <property type="entry name" value="DLC-like_DYNLT1_DYNLT3"/>
    <property type="match status" value="1"/>
</dbReference>
<dbReference type="InterPro" id="IPR038586">
    <property type="entry name" value="Tctex-1-like_sf"/>
</dbReference>
<dbReference type="Proteomes" id="UP001151516">
    <property type="component" value="Unassembled WGS sequence"/>
</dbReference>
<evidence type="ECO:0000313" key="2">
    <source>
        <dbReference type="Proteomes" id="UP001151516"/>
    </source>
</evidence>
<dbReference type="OrthoDB" id="10059120at2759"/>
<dbReference type="InterPro" id="IPR005334">
    <property type="entry name" value="Tctex-1-like"/>
</dbReference>
<dbReference type="EMBL" id="JANBTX010000248">
    <property type="protein sequence ID" value="KAJ2683927.1"/>
    <property type="molecule type" value="Genomic_DNA"/>
</dbReference>
<dbReference type="GO" id="GO:0005737">
    <property type="term" value="C:cytoplasm"/>
    <property type="evidence" value="ECO:0007669"/>
    <property type="project" value="TreeGrafter"/>
</dbReference>
<organism evidence="1 2">
    <name type="scientific">Coemansia spiralis</name>
    <dbReference type="NCBI Taxonomy" id="417178"/>
    <lineage>
        <taxon>Eukaryota</taxon>
        <taxon>Fungi</taxon>
        <taxon>Fungi incertae sedis</taxon>
        <taxon>Zoopagomycota</taxon>
        <taxon>Kickxellomycotina</taxon>
        <taxon>Kickxellomycetes</taxon>
        <taxon>Kickxellales</taxon>
        <taxon>Kickxellaceae</taxon>
        <taxon>Coemansia</taxon>
    </lineage>
</organism>
<dbReference type="GO" id="GO:0007018">
    <property type="term" value="P:microtubule-based movement"/>
    <property type="evidence" value="ECO:0007669"/>
    <property type="project" value="TreeGrafter"/>
</dbReference>